<evidence type="ECO:0000313" key="4">
    <source>
        <dbReference type="EMBL" id="CAB4539360.1"/>
    </source>
</evidence>
<gene>
    <name evidence="4" type="ORF">UFOPK1493_00177</name>
</gene>
<keyword evidence="2" id="KW-0443">Lipid metabolism</keyword>
<dbReference type="InterPro" id="IPR018376">
    <property type="entry name" value="Enoyl-CoA_hyd/isom_CS"/>
</dbReference>
<dbReference type="PROSITE" id="PS00166">
    <property type="entry name" value="ENOYL_COA_HYDRATASE"/>
    <property type="match status" value="1"/>
</dbReference>
<organism evidence="4">
    <name type="scientific">freshwater metagenome</name>
    <dbReference type="NCBI Taxonomy" id="449393"/>
    <lineage>
        <taxon>unclassified sequences</taxon>
        <taxon>metagenomes</taxon>
        <taxon>ecological metagenomes</taxon>
    </lineage>
</organism>
<dbReference type="SUPFAM" id="SSF52096">
    <property type="entry name" value="ClpP/crotonase"/>
    <property type="match status" value="1"/>
</dbReference>
<dbReference type="InterPro" id="IPR029045">
    <property type="entry name" value="ClpP/crotonase-like_dom_sf"/>
</dbReference>
<keyword evidence="3" id="KW-0456">Lyase</keyword>
<dbReference type="CDD" id="cd06558">
    <property type="entry name" value="crotonase-like"/>
    <property type="match status" value="1"/>
</dbReference>
<protein>
    <submittedName>
        <fullName evidence="4">Unannotated protein</fullName>
    </submittedName>
</protein>
<sequence>MADDTIPAETPVLVLADDPAPQVRRLTLNRPGKRNALSNGLRTQLFAELRRADADPEVRVIVIRGAGPCFSAGYDLAQDPDEPLPWGITRADGGWARHVLQGWFEMMDLATPVIAQVHGFCLAGGTELATACDLVYVAEDAQIGYPPVRSMSSPDMAWHVWLLGMRRAMEAMLTGDSMTGTEAVEAGFANRAFPADRLEEEVLTIAARVAKVPPDLQALNKRVVHRAMEAMGMRDGMRATADINALGFHQRSSREYFAQFAKGVTTALSERDKQFGDYRESGST</sequence>
<name>A0A6J6BJR4_9ZZZZ</name>
<dbReference type="GO" id="GO:0006635">
    <property type="term" value="P:fatty acid beta-oxidation"/>
    <property type="evidence" value="ECO:0007669"/>
    <property type="project" value="TreeGrafter"/>
</dbReference>
<reference evidence="4" key="1">
    <citation type="submission" date="2020-05" db="EMBL/GenBank/DDBJ databases">
        <authorList>
            <person name="Chiriac C."/>
            <person name="Salcher M."/>
            <person name="Ghai R."/>
            <person name="Kavagutti S V."/>
        </authorList>
    </citation>
    <scope>NUCLEOTIDE SEQUENCE</scope>
</reference>
<evidence type="ECO:0000256" key="1">
    <source>
        <dbReference type="ARBA" id="ARBA00005254"/>
    </source>
</evidence>
<dbReference type="GO" id="GO:0016829">
    <property type="term" value="F:lyase activity"/>
    <property type="evidence" value="ECO:0007669"/>
    <property type="project" value="UniProtKB-KW"/>
</dbReference>
<dbReference type="Gene3D" id="3.90.226.10">
    <property type="entry name" value="2-enoyl-CoA Hydratase, Chain A, domain 1"/>
    <property type="match status" value="1"/>
</dbReference>
<accession>A0A6J6BJR4</accession>
<proteinExistence type="inferred from homology"/>
<dbReference type="PANTHER" id="PTHR11941:SF169">
    <property type="entry name" value="(7AS)-7A-METHYL-1,5-DIOXO-2,3,5,6,7,7A-HEXAHYDRO-1H-INDENE-CARBOXYL-COA HYDROLASE"/>
    <property type="match status" value="1"/>
</dbReference>
<evidence type="ECO:0000256" key="2">
    <source>
        <dbReference type="ARBA" id="ARBA00023098"/>
    </source>
</evidence>
<comment type="similarity">
    <text evidence="1">Belongs to the enoyl-CoA hydratase/isomerase family.</text>
</comment>
<dbReference type="PANTHER" id="PTHR11941">
    <property type="entry name" value="ENOYL-COA HYDRATASE-RELATED"/>
    <property type="match status" value="1"/>
</dbReference>
<dbReference type="AlphaFoldDB" id="A0A6J6BJR4"/>
<dbReference type="EMBL" id="CAEZSR010000003">
    <property type="protein sequence ID" value="CAB4539360.1"/>
    <property type="molecule type" value="Genomic_DNA"/>
</dbReference>
<evidence type="ECO:0000256" key="3">
    <source>
        <dbReference type="ARBA" id="ARBA00023239"/>
    </source>
</evidence>
<dbReference type="Pfam" id="PF00378">
    <property type="entry name" value="ECH_1"/>
    <property type="match status" value="1"/>
</dbReference>
<dbReference type="InterPro" id="IPR001753">
    <property type="entry name" value="Enoyl-CoA_hydra/iso"/>
</dbReference>